<dbReference type="GO" id="GO:0005886">
    <property type="term" value="C:plasma membrane"/>
    <property type="evidence" value="ECO:0000318"/>
    <property type="project" value="GO_Central"/>
</dbReference>
<keyword evidence="2" id="KW-0564">Palmitate</keyword>
<evidence type="ECO:0000256" key="3">
    <source>
        <dbReference type="SAM" id="MobiDB-lite"/>
    </source>
</evidence>
<dbReference type="KEGG" id="tad:TRIADDRAFT_24095"/>
<protein>
    <recommendedName>
        <fullName evidence="2">Phospholipid scramblase</fullName>
    </recommendedName>
</protein>
<reference evidence="4 5" key="1">
    <citation type="journal article" date="2008" name="Nature">
        <title>The Trichoplax genome and the nature of placozoans.</title>
        <authorList>
            <person name="Srivastava M."/>
            <person name="Begovic E."/>
            <person name="Chapman J."/>
            <person name="Putnam N.H."/>
            <person name="Hellsten U."/>
            <person name="Kawashima T."/>
            <person name="Kuo A."/>
            <person name="Mitros T."/>
            <person name="Salamov A."/>
            <person name="Carpenter M.L."/>
            <person name="Signorovitch A.Y."/>
            <person name="Moreno M.A."/>
            <person name="Kamm K."/>
            <person name="Grimwood J."/>
            <person name="Schmutz J."/>
            <person name="Shapiro H."/>
            <person name="Grigoriev I.V."/>
            <person name="Buss L.W."/>
            <person name="Schierwater B."/>
            <person name="Dellaporta S.L."/>
            <person name="Rokhsar D.S."/>
        </authorList>
    </citation>
    <scope>NUCLEOTIDE SEQUENCE [LARGE SCALE GENOMIC DNA]</scope>
    <source>
        <strain evidence="4 5">Grell-BS-1999</strain>
    </source>
</reference>
<dbReference type="PhylomeDB" id="B3RTR4"/>
<comment type="similarity">
    <text evidence="1 2">Belongs to the phospholipid scramblase family.</text>
</comment>
<dbReference type="HOGENOM" id="CLU_053024_2_0_1"/>
<dbReference type="EMBL" id="DS985244">
    <property type="protein sequence ID" value="EDV26179.1"/>
    <property type="molecule type" value="Genomic_DNA"/>
</dbReference>
<dbReference type="CTD" id="6753425"/>
<dbReference type="AlphaFoldDB" id="B3RTR4"/>
<evidence type="ECO:0000256" key="1">
    <source>
        <dbReference type="ARBA" id="ARBA00005350"/>
    </source>
</evidence>
<dbReference type="OMA" id="EEINCCD"/>
<dbReference type="PANTHER" id="PTHR23248">
    <property type="entry name" value="PHOSPHOLIPID SCRAMBLASE-RELATED"/>
    <property type="match status" value="1"/>
</dbReference>
<dbReference type="SUPFAM" id="SSF54518">
    <property type="entry name" value="Tubby C-terminal domain-like"/>
    <property type="match status" value="1"/>
</dbReference>
<evidence type="ECO:0000256" key="2">
    <source>
        <dbReference type="RuleBase" id="RU363116"/>
    </source>
</evidence>
<dbReference type="eggNOG" id="KOG0621">
    <property type="taxonomic scope" value="Eukaryota"/>
</dbReference>
<dbReference type="OrthoDB" id="10041953at2759"/>
<dbReference type="Pfam" id="PF03803">
    <property type="entry name" value="Scramblase"/>
    <property type="match status" value="1"/>
</dbReference>
<dbReference type="InterPro" id="IPR025659">
    <property type="entry name" value="Tubby-like_C"/>
</dbReference>
<comment type="cofactor">
    <cofactor evidence="2">
        <name>Ca(2+)</name>
        <dbReference type="ChEBI" id="CHEBI:29108"/>
    </cofactor>
</comment>
<dbReference type="RefSeq" id="XP_002112212.1">
    <property type="nucleotide sequence ID" value="XM_002112176.1"/>
</dbReference>
<dbReference type="InParanoid" id="B3RTR4"/>
<dbReference type="GeneID" id="6753425"/>
<dbReference type="Proteomes" id="UP000009022">
    <property type="component" value="Unassembled WGS sequence"/>
</dbReference>
<evidence type="ECO:0000313" key="4">
    <source>
        <dbReference type="EMBL" id="EDV26179.1"/>
    </source>
</evidence>
<comment type="function">
    <text evidence="2">May mediate accelerated ATP-independent bidirectional transbilayer migration of phospholipids upon binding calcium ions that results in a loss of phospholipid asymmetry in the plasma membrane.</text>
</comment>
<dbReference type="GO" id="GO:0017121">
    <property type="term" value="P:plasma membrane phospholipid scrambling"/>
    <property type="evidence" value="ECO:0000318"/>
    <property type="project" value="GO_Central"/>
</dbReference>
<feature type="region of interest" description="Disordered" evidence="3">
    <location>
        <begin position="1"/>
        <end position="42"/>
    </location>
</feature>
<gene>
    <name evidence="4" type="ORF">TRIADDRAFT_24095</name>
</gene>
<sequence>MSQQPVDSASQPTYGTTPSDDPSAKLIQQQPNEDKPSINWAPSPDSAVECPPGLEYLAQIDTLLIREDVGVFQLMTDIETANTYVVRNKQGQQIYYVSEEINCCDLQCCGEGRPFEMRIFDNTKKEVIHLSRPLRCNSCCCWCCCLQELTVEAPPGNRIGKVNMDWSPCWPSFTVTDENDETTFTLKGPCITCSCGNDVEFDVHDTNDEKVGRIAKEWAGLLKEALTDADNFAITFPESTEVKNKAVLLGAIFLIDFIYFGKRGRDDN</sequence>
<keyword evidence="2" id="KW-0449">Lipoprotein</keyword>
<accession>B3RTR4</accession>
<dbReference type="GO" id="GO:0017128">
    <property type="term" value="F:phospholipid scramblase activity"/>
    <property type="evidence" value="ECO:0000318"/>
    <property type="project" value="GO_Central"/>
</dbReference>
<dbReference type="InterPro" id="IPR005552">
    <property type="entry name" value="Scramblase"/>
</dbReference>
<organism evidence="4 5">
    <name type="scientific">Trichoplax adhaerens</name>
    <name type="common">Trichoplax reptans</name>
    <dbReference type="NCBI Taxonomy" id="10228"/>
    <lineage>
        <taxon>Eukaryota</taxon>
        <taxon>Metazoa</taxon>
        <taxon>Placozoa</taxon>
        <taxon>Uniplacotomia</taxon>
        <taxon>Trichoplacea</taxon>
        <taxon>Trichoplacidae</taxon>
        <taxon>Trichoplax</taxon>
    </lineage>
</organism>
<proteinExistence type="inferred from homology"/>
<name>B3RTR4_TRIAD</name>
<evidence type="ECO:0000313" key="5">
    <source>
        <dbReference type="Proteomes" id="UP000009022"/>
    </source>
</evidence>
<dbReference type="PANTHER" id="PTHR23248:SF9">
    <property type="entry name" value="PHOSPHOLIPID SCRAMBLASE"/>
    <property type="match status" value="1"/>
</dbReference>
<keyword evidence="5" id="KW-1185">Reference proteome</keyword>
<feature type="compositionally biased region" description="Polar residues" evidence="3">
    <location>
        <begin position="1"/>
        <end position="31"/>
    </location>
</feature>
<keyword evidence="2" id="KW-0106">Calcium</keyword>